<accession>A0A839EAG3</accession>
<gene>
    <name evidence="2" type="ORF">FHX53_000778</name>
</gene>
<dbReference type="InterPro" id="IPR048469">
    <property type="entry name" value="YchJ-like_M"/>
</dbReference>
<organism evidence="2 3">
    <name type="scientific">Microcella alkalica</name>
    <dbReference type="NCBI Taxonomy" id="355930"/>
    <lineage>
        <taxon>Bacteria</taxon>
        <taxon>Bacillati</taxon>
        <taxon>Actinomycetota</taxon>
        <taxon>Actinomycetes</taxon>
        <taxon>Micrococcales</taxon>
        <taxon>Microbacteriaceae</taxon>
        <taxon>Microcella</taxon>
    </lineage>
</organism>
<dbReference type="Proteomes" id="UP000585905">
    <property type="component" value="Unassembled WGS sequence"/>
</dbReference>
<dbReference type="Pfam" id="PF17775">
    <property type="entry name" value="YchJ_M-like"/>
    <property type="match status" value="1"/>
</dbReference>
<evidence type="ECO:0000259" key="1">
    <source>
        <dbReference type="Pfam" id="PF17775"/>
    </source>
</evidence>
<dbReference type="EMBL" id="JACGWX010000001">
    <property type="protein sequence ID" value="MBA8847214.1"/>
    <property type="molecule type" value="Genomic_DNA"/>
</dbReference>
<dbReference type="InterPro" id="IPR032710">
    <property type="entry name" value="NTF2-like_dom_sf"/>
</dbReference>
<reference evidence="2 3" key="1">
    <citation type="submission" date="2020-07" db="EMBL/GenBank/DDBJ databases">
        <title>Sequencing the genomes of 1000 actinobacteria strains.</title>
        <authorList>
            <person name="Klenk H.-P."/>
        </authorList>
    </citation>
    <scope>NUCLEOTIDE SEQUENCE [LARGE SCALE GENOMIC DNA]</scope>
    <source>
        <strain evidence="2 3">DSM 19663</strain>
    </source>
</reference>
<comment type="caution">
    <text evidence="2">The sequence shown here is derived from an EMBL/GenBank/DDBJ whole genome shotgun (WGS) entry which is preliminary data.</text>
</comment>
<dbReference type="SUPFAM" id="SSF54427">
    <property type="entry name" value="NTF2-like"/>
    <property type="match status" value="1"/>
</dbReference>
<protein>
    <submittedName>
        <fullName evidence="2">SEC-C motif-containing protein</fullName>
    </submittedName>
</protein>
<name>A0A839EAG3_9MICO</name>
<feature type="domain" description="YchJ-like middle NTF2-like" evidence="1">
    <location>
        <begin position="1"/>
        <end position="88"/>
    </location>
</feature>
<dbReference type="Gene3D" id="3.10.450.50">
    <property type="match status" value="1"/>
</dbReference>
<sequence length="91" mass="10376">MRSRFSAFAVGDASYLLATWHPSTRPAELELDESTRWYRLDVLRTERGGPLDRDGVVSFDAHYRSPDGAGVQHEISAFLREGGRWFYVAEN</sequence>
<evidence type="ECO:0000313" key="3">
    <source>
        <dbReference type="Proteomes" id="UP000585905"/>
    </source>
</evidence>
<dbReference type="AlphaFoldDB" id="A0A839EAG3"/>
<keyword evidence="3" id="KW-1185">Reference proteome</keyword>
<evidence type="ECO:0000313" key="2">
    <source>
        <dbReference type="EMBL" id="MBA8847214.1"/>
    </source>
</evidence>
<proteinExistence type="predicted"/>